<sequence length="96" mass="10405">MRQNAGPAKTRDWMPDDGRKLRSRVTLAQQEVTGAKRMRPEPAPAPEQRLGRAVRGTRGRNLGGELGLEVAREKPSRSTGKTAGASPDPSTSAEER</sequence>
<feature type="compositionally biased region" description="Basic and acidic residues" evidence="1">
    <location>
        <begin position="9"/>
        <end position="20"/>
    </location>
</feature>
<evidence type="ECO:0000256" key="1">
    <source>
        <dbReference type="SAM" id="MobiDB-lite"/>
    </source>
</evidence>
<accession>A0AAV7LE88</accession>
<dbReference type="AlphaFoldDB" id="A0AAV7LE88"/>
<organism evidence="2 3">
    <name type="scientific">Pleurodeles waltl</name>
    <name type="common">Iberian ribbed newt</name>
    <dbReference type="NCBI Taxonomy" id="8319"/>
    <lineage>
        <taxon>Eukaryota</taxon>
        <taxon>Metazoa</taxon>
        <taxon>Chordata</taxon>
        <taxon>Craniata</taxon>
        <taxon>Vertebrata</taxon>
        <taxon>Euteleostomi</taxon>
        <taxon>Amphibia</taxon>
        <taxon>Batrachia</taxon>
        <taxon>Caudata</taxon>
        <taxon>Salamandroidea</taxon>
        <taxon>Salamandridae</taxon>
        <taxon>Pleurodelinae</taxon>
        <taxon>Pleurodeles</taxon>
    </lineage>
</organism>
<name>A0AAV7LE88_PLEWA</name>
<keyword evidence="3" id="KW-1185">Reference proteome</keyword>
<comment type="caution">
    <text evidence="2">The sequence shown here is derived from an EMBL/GenBank/DDBJ whole genome shotgun (WGS) entry which is preliminary data.</text>
</comment>
<reference evidence="2" key="1">
    <citation type="journal article" date="2022" name="bioRxiv">
        <title>Sequencing and chromosome-scale assembly of the giantPleurodeles waltlgenome.</title>
        <authorList>
            <person name="Brown T."/>
            <person name="Elewa A."/>
            <person name="Iarovenko S."/>
            <person name="Subramanian E."/>
            <person name="Araus A.J."/>
            <person name="Petzold A."/>
            <person name="Susuki M."/>
            <person name="Suzuki K.-i.T."/>
            <person name="Hayashi T."/>
            <person name="Toyoda A."/>
            <person name="Oliveira C."/>
            <person name="Osipova E."/>
            <person name="Leigh N.D."/>
            <person name="Simon A."/>
            <person name="Yun M.H."/>
        </authorList>
    </citation>
    <scope>NUCLEOTIDE SEQUENCE</scope>
    <source>
        <strain evidence="2">20211129_DDA</strain>
        <tissue evidence="2">Liver</tissue>
    </source>
</reference>
<feature type="region of interest" description="Disordered" evidence="1">
    <location>
        <begin position="1"/>
        <end position="96"/>
    </location>
</feature>
<dbReference type="Proteomes" id="UP001066276">
    <property type="component" value="Chromosome 11"/>
</dbReference>
<dbReference type="EMBL" id="JANPWB010000015">
    <property type="protein sequence ID" value="KAJ1088784.1"/>
    <property type="molecule type" value="Genomic_DNA"/>
</dbReference>
<evidence type="ECO:0000313" key="3">
    <source>
        <dbReference type="Proteomes" id="UP001066276"/>
    </source>
</evidence>
<evidence type="ECO:0000313" key="2">
    <source>
        <dbReference type="EMBL" id="KAJ1088784.1"/>
    </source>
</evidence>
<proteinExistence type="predicted"/>
<protein>
    <submittedName>
        <fullName evidence="2">Uncharacterized protein</fullName>
    </submittedName>
</protein>
<gene>
    <name evidence="2" type="ORF">NDU88_001939</name>
</gene>